<name>A0A0M2NEP0_9FIRM</name>
<evidence type="ECO:0000313" key="2">
    <source>
        <dbReference type="Proteomes" id="UP000034076"/>
    </source>
</evidence>
<keyword evidence="2" id="KW-1185">Reference proteome</keyword>
<gene>
    <name evidence="1" type="ORF">CHK_3019</name>
</gene>
<protein>
    <submittedName>
        <fullName evidence="1">Uncharacterized protein</fullName>
    </submittedName>
</protein>
<sequence>MAVSCKDCLHNHLRNSNKRSKNPVEYIERAWIYGMMNNITIPTFWKK</sequence>
<accession>A0A0M2NEP0</accession>
<evidence type="ECO:0000313" key="1">
    <source>
        <dbReference type="EMBL" id="KKI49441.1"/>
    </source>
</evidence>
<dbReference type="Proteomes" id="UP000034076">
    <property type="component" value="Unassembled WGS sequence"/>
</dbReference>
<dbReference type="EMBL" id="LAYJ01000133">
    <property type="protein sequence ID" value="KKI49441.1"/>
    <property type="molecule type" value="Genomic_DNA"/>
</dbReference>
<organism evidence="1 2">
    <name type="scientific">Christensenella hongkongensis</name>
    <dbReference type="NCBI Taxonomy" id="270498"/>
    <lineage>
        <taxon>Bacteria</taxon>
        <taxon>Bacillati</taxon>
        <taxon>Bacillota</taxon>
        <taxon>Clostridia</taxon>
        <taxon>Christensenellales</taxon>
        <taxon>Christensenellaceae</taxon>
        <taxon>Christensenella</taxon>
    </lineage>
</organism>
<dbReference type="STRING" id="270498.CHK_3019"/>
<reference evidence="1 2" key="1">
    <citation type="submission" date="2015-04" db="EMBL/GenBank/DDBJ databases">
        <title>Draft genome sequence of bacteremic isolate Catabacter hongkongensis type strain HKU16T.</title>
        <authorList>
            <person name="Lau S.K."/>
            <person name="Teng J.L."/>
            <person name="Huang Y."/>
            <person name="Curreem S.O."/>
            <person name="Tsui S.K."/>
            <person name="Woo P.C."/>
        </authorList>
    </citation>
    <scope>NUCLEOTIDE SEQUENCE [LARGE SCALE GENOMIC DNA]</scope>
    <source>
        <strain evidence="1 2">HKU16</strain>
    </source>
</reference>
<proteinExistence type="predicted"/>
<comment type="caution">
    <text evidence="1">The sequence shown here is derived from an EMBL/GenBank/DDBJ whole genome shotgun (WGS) entry which is preliminary data.</text>
</comment>
<dbReference type="AlphaFoldDB" id="A0A0M2NEP0"/>